<keyword evidence="4" id="KW-1185">Reference proteome</keyword>
<reference evidence="4" key="1">
    <citation type="journal article" date="2009" name="Genome Res.">
        <title>Comparative genomic analyses of the human fungal pathogens Coccidioides and their relatives.</title>
        <authorList>
            <person name="Sharpton T.J."/>
            <person name="Stajich J.E."/>
            <person name="Rounsley S.D."/>
            <person name="Gardner M.J."/>
            <person name="Wortman J.R."/>
            <person name="Jordar V.S."/>
            <person name="Maiti R."/>
            <person name="Kodira C.D."/>
            <person name="Neafsey D.E."/>
            <person name="Zeng Q."/>
            <person name="Hung C.-Y."/>
            <person name="McMahan C."/>
            <person name="Muszewska A."/>
            <person name="Grynberg M."/>
            <person name="Mandel M.A."/>
            <person name="Kellner E.M."/>
            <person name="Barker B.M."/>
            <person name="Galgiani J.N."/>
            <person name="Orbach M.J."/>
            <person name="Kirkland T.N."/>
            <person name="Cole G.T."/>
            <person name="Henn M.R."/>
            <person name="Birren B.W."/>
            <person name="Taylor J.W."/>
        </authorList>
    </citation>
    <scope>NUCLEOTIDE SEQUENCE [LARGE SCALE GENOMIC DNA]</scope>
    <source>
        <strain evidence="4">UAMH 1704</strain>
    </source>
</reference>
<evidence type="ECO:0000313" key="4">
    <source>
        <dbReference type="Proteomes" id="UP000002058"/>
    </source>
</evidence>
<gene>
    <name evidence="3" type="ORF">UREG_02705</name>
</gene>
<dbReference type="InterPro" id="IPR001680">
    <property type="entry name" value="WD40_rpt"/>
</dbReference>
<evidence type="ECO:0000313" key="3">
    <source>
        <dbReference type="EMBL" id="EEP77856.1"/>
    </source>
</evidence>
<dbReference type="EMBL" id="CH476615">
    <property type="protein sequence ID" value="EEP77856.1"/>
    <property type="molecule type" value="Genomic_DNA"/>
</dbReference>
<dbReference type="SMART" id="SM00320">
    <property type="entry name" value="WD40"/>
    <property type="match status" value="1"/>
</dbReference>
<dbReference type="PROSITE" id="PS50082">
    <property type="entry name" value="WD_REPEATS_2"/>
    <property type="match status" value="1"/>
</dbReference>
<dbReference type="Proteomes" id="UP000002058">
    <property type="component" value="Unassembled WGS sequence"/>
</dbReference>
<dbReference type="OrthoDB" id="20669at2759"/>
<dbReference type="PROSITE" id="PS50294">
    <property type="entry name" value="WD_REPEATS_REGION"/>
    <property type="match status" value="1"/>
</dbReference>
<dbReference type="RefSeq" id="XP_002543189.1">
    <property type="nucleotide sequence ID" value="XM_002543143.1"/>
</dbReference>
<name>C4JHL9_UNCRE</name>
<dbReference type="GeneID" id="8437490"/>
<dbReference type="SUPFAM" id="SSF50978">
    <property type="entry name" value="WD40 repeat-like"/>
    <property type="match status" value="1"/>
</dbReference>
<accession>C4JHL9</accession>
<evidence type="ECO:0000256" key="1">
    <source>
        <dbReference type="PROSITE-ProRule" id="PRU00221"/>
    </source>
</evidence>
<dbReference type="Pfam" id="PF00400">
    <property type="entry name" value="WD40"/>
    <property type="match status" value="1"/>
</dbReference>
<dbReference type="VEuPathDB" id="FungiDB:UREG_02705"/>
<organism evidence="3 4">
    <name type="scientific">Uncinocarpus reesii (strain UAMH 1704)</name>
    <dbReference type="NCBI Taxonomy" id="336963"/>
    <lineage>
        <taxon>Eukaryota</taxon>
        <taxon>Fungi</taxon>
        <taxon>Dikarya</taxon>
        <taxon>Ascomycota</taxon>
        <taxon>Pezizomycotina</taxon>
        <taxon>Eurotiomycetes</taxon>
        <taxon>Eurotiomycetidae</taxon>
        <taxon>Onygenales</taxon>
        <taxon>Onygenaceae</taxon>
        <taxon>Uncinocarpus</taxon>
    </lineage>
</organism>
<feature type="compositionally biased region" description="Polar residues" evidence="2">
    <location>
        <begin position="406"/>
        <end position="418"/>
    </location>
</feature>
<dbReference type="KEGG" id="ure:UREG_02705"/>
<sequence length="987" mass="111084">MNPGAHNIAIGFTPAYPETLLQHGEPLGQSSSQAAMDLVSDFADGLSYTPSNHSSDFENYDMNIDSPAPFMPSNTTTPSYLAPPNFGAHINHDDMIIDDEYVFTALSDNDDVNDAPHSAQVRFTRDDGSLIERSDLVGFAHDRLPPTMILGLDNDPNDSSDTEQFYVSDDEFSIEDAAEAVGNGRFTDTHEHCGPLLDDQPSYRDLAPSTYAFGAEYAPSVNAVFAQPNDDEAEEVMNTNQGGLSMHTESMNACFLSCSFATPMNPFAQIPKDAVSRPSPNNLVYRMEGISLYLRELGSSFANTFSTMIETRIYEFLVSAKSHLGPGFAPGVLHNDIFVNQPIISFLSDFRLLHAFPQDLEQYHRYMLALVSSGLSRQEGPSNGDVPFLLTEVSELPFRPSEDSLLPQNGQPQSSHVSSALARTPRPLLSEEEYLEIHESSGYSHFYIHPAFVLLTFADEDHLASSLLATPLVTPEGELYMDANGNQYPAFERNLTVDQFIRQWLVRYRNSRYTPRMIKDPFIPISGEAANVLDWARPAKISRPASSSKLYDIQGIPWSTTLKVKRSDARALRDRLYTSYHNLKYTPHYYSATLPEEEDYFRPKTMYTKYRASMAHFQLRNLMSVTASNTIQYAYQSRIYSITPFYNEQNCLINLADPRTSRSFFESVKISTMKAKHGVTFVGGFAGEYAFRGDITDYTLVDGRITKDPNGITNHIDIIEHRTSRSPRAVISSNDERIRILDCETNRFVSNHKFARAINCTDTSPDGRLRVVIGDAPDAWIIDSETGKPVQTLIGHRDYGFACAWSPDMLHIATSNQDKTVNIWDARMWRILQSIDSDIAGYRSLRFSPVGGGPRTLLMCEPADRIAIVNAQSYQTRQVHDFFGEIGGADYSPDGSRIWVANMDVKFGGFMEFDRHEWGQEFGIAHTRRRRIECQGDLYYPELPNEWLPDADLDDDARCVLGAGERKLRFQKLFNNLQYEMLDPRLG</sequence>
<dbReference type="InterPro" id="IPR036322">
    <property type="entry name" value="WD40_repeat_dom_sf"/>
</dbReference>
<dbReference type="eggNOG" id="ENOG502QPI7">
    <property type="taxonomic scope" value="Eukaryota"/>
</dbReference>
<dbReference type="InParanoid" id="C4JHL9"/>
<dbReference type="AlphaFoldDB" id="C4JHL9"/>
<dbReference type="PANTHER" id="PTHR43991">
    <property type="entry name" value="WD REPEAT PROTEIN (AFU_ORTHOLOGUE AFUA_8G05640)-RELATED"/>
    <property type="match status" value="1"/>
</dbReference>
<evidence type="ECO:0000256" key="2">
    <source>
        <dbReference type="SAM" id="MobiDB-lite"/>
    </source>
</evidence>
<feature type="region of interest" description="Disordered" evidence="2">
    <location>
        <begin position="401"/>
        <end position="424"/>
    </location>
</feature>
<proteinExistence type="predicted"/>
<dbReference type="PANTHER" id="PTHR43991:SF12">
    <property type="entry name" value="WD REPEAT PROTEIN (AFU_ORTHOLOGUE AFUA_8G05640)"/>
    <property type="match status" value="1"/>
</dbReference>
<dbReference type="InterPro" id="IPR015943">
    <property type="entry name" value="WD40/YVTN_repeat-like_dom_sf"/>
</dbReference>
<protein>
    <submittedName>
        <fullName evidence="3">Uncharacterized protein</fullName>
    </submittedName>
</protein>
<dbReference type="HOGENOM" id="CLU_011196_0_0_1"/>
<dbReference type="Gene3D" id="2.130.10.10">
    <property type="entry name" value="YVTN repeat-like/Quinoprotein amine dehydrogenase"/>
    <property type="match status" value="1"/>
</dbReference>
<feature type="repeat" description="WD" evidence="1">
    <location>
        <begin position="793"/>
        <end position="834"/>
    </location>
</feature>
<keyword evidence="1" id="KW-0853">WD repeat</keyword>
<dbReference type="OMA" id="GNQYPAF"/>